<evidence type="ECO:0000256" key="1">
    <source>
        <dbReference type="SAM" id="MobiDB-lite"/>
    </source>
</evidence>
<evidence type="ECO:0000313" key="2">
    <source>
        <dbReference type="EMBL" id="QHU13841.1"/>
    </source>
</evidence>
<feature type="region of interest" description="Disordered" evidence="1">
    <location>
        <begin position="1"/>
        <end position="24"/>
    </location>
</feature>
<feature type="region of interest" description="Disordered" evidence="1">
    <location>
        <begin position="180"/>
        <end position="212"/>
    </location>
</feature>
<feature type="compositionally biased region" description="Polar residues" evidence="1">
    <location>
        <begin position="9"/>
        <end position="20"/>
    </location>
</feature>
<feature type="compositionally biased region" description="Polar residues" evidence="1">
    <location>
        <begin position="187"/>
        <end position="201"/>
    </location>
</feature>
<reference evidence="2" key="1">
    <citation type="journal article" date="2020" name="Nature">
        <title>Giant virus diversity and host interactions through global metagenomics.</title>
        <authorList>
            <person name="Schulz F."/>
            <person name="Roux S."/>
            <person name="Paez-Espino D."/>
            <person name="Jungbluth S."/>
            <person name="Walsh D.A."/>
            <person name="Denef V.J."/>
            <person name="McMahon K.D."/>
            <person name="Konstantinidis K.T."/>
            <person name="Eloe-Fadrosh E.A."/>
            <person name="Kyrpides N.C."/>
            <person name="Woyke T."/>
        </authorList>
    </citation>
    <scope>NUCLEOTIDE SEQUENCE</scope>
    <source>
        <strain evidence="2">GVMAG-S-1101182-85</strain>
    </source>
</reference>
<feature type="compositionally biased region" description="Acidic residues" evidence="1">
    <location>
        <begin position="202"/>
        <end position="212"/>
    </location>
</feature>
<proteinExistence type="predicted"/>
<organism evidence="2">
    <name type="scientific">viral metagenome</name>
    <dbReference type="NCBI Taxonomy" id="1070528"/>
    <lineage>
        <taxon>unclassified sequences</taxon>
        <taxon>metagenomes</taxon>
        <taxon>organismal metagenomes</taxon>
    </lineage>
</organism>
<sequence length="1622" mass="183084">MAEAPSELNKPQNEKNNSAVLPSPPIASVEDELVNQEPIIELGDRIRLNSSTAAGLVGTVIYRSQDLLGIRPDGVVDTSREFVLTDEGFDPELGIESVDILHKRKKPSFIEIFNLRKDQNLYTYDESGKPYRVYTIKDLDLNQDIIQVEDTEYSPGETMPIDFRFIGVPRDLPFRVVFGREPPEKPQVSSSDNQDTNQGENNEADAPVDDEDEIEDFTFLDDELEEDQAPAFDVERLIEIPSSERQYPDIAQKSEAYADFLSLHSPAKQQLRDTQQETQIMVELFFRLRASILRLSQDGFPVGIKVSSIQTLAEALQARMLMLSRCVADIKKIVYVDSEEDNEKARHPNLVIEPLYEHIEKAIEYLNNPSDIAGSKYTPFMNGYLSRFGSSWREGGSVPVHAFQQDEEVFRLQADSETTTIPGYSSGLPSAKEGYVTSDNLSIVDFSLMRVLKATRTKNAIIQSGEEATITAYIVFPYKYAYCLSVLPQESLAADVLAGLKPYKNIETIWKETGEISEIPSTTQMFRVSVDGGTLGNIPLREYLKAINLKAEGMGDIWPLQILLGGKEREWTIDQQEVLHEIITNTQSLILAEIVKQREQLATLVSQPPAIQGIQMIPESATLIDKLAGEQTGLLLKVQNDIRELMPSYANSDVALVGLPLRFYPDLCMAQIADQPAALTKAKNVFLRDEYIKQIETDRQLKKRKEFAGAPPTPNRCKHVKNLLLIRKVKDDAKRMALMVKFLMTYQGEKHDNWVECVSCDKELLCMHELLQIYQYLRPGDVNVLNKEIHLNFGGGQFQGFYICRNCGQSIQELEYDNHLEFDDNGKPMMGQSELVDKDKITQEQIEEVLGSIDTLGDDMSTEFDNETKKLIYKTAKEMSERLFTPLDKEDFIHIVNRVFALIQQIPSRARYVSFQATQRKGRGTMPDYDVYMNQALVCAVGVHLLLSIQTHMPDLILRTMPSGCRNLGGQPLEQEGGTQGIQCVISVISSFNKDAAPWSLTQFQKTSDDGERQKLIMGIFEPILQTSLQDPTILQALNQKREYRKKILGAAAGEGRPDEKVPYNFLPIPYQQTPEEFVEKIIIPEAASMGDRVELWIRQGNTLAKQNKMPMPIAFSETSCCLSPLDNPDEFWRKPEIQQSLPKFAARTGVQAPPKLTKAEPTMKPAELVRPLPDPPEDSYYQLFLKVCASSDDGDKHKGYTHEFGLTHKCIWCGLQLPMEPELLTPEVGRIEVEKQGIEITKESFDDLLTFTHKANGFKTVFSLEVPGPLQTWNTLKSMNPPPTDGWKEMLAKTDLALSKLAPDAEEVEVAIALTDFSTLALEVEAACKIRLPKGQHELLDKIVNEGAESITRFLQSYVIIPIRRFIAKVSASEYVVPKKWGLEQFHANDVQTILKEHMEYLTKFQKIQTTPWLKSKLQAAVSQAREILKHVQLIRPVQIPGGKQTYGFFLKFCLFAPLANFVDPNILPTLLEEGVEVPISQVEEQALFPARFISDMIKRFFDEGFRFTPEQIRELIAKRTVMENDNVIKKINAKDRSGREIEKMMMKAGIGEYAVGGTSAIWGYNKDQIKKEREQRIEMGLMPPGEEKADGLGYYGQQGEGEGYIGDGELGEINGFDEDN</sequence>
<accession>A0A6C0K9K6</accession>
<dbReference type="EMBL" id="MN740827">
    <property type="protein sequence ID" value="QHU13841.1"/>
    <property type="molecule type" value="Genomic_DNA"/>
</dbReference>
<protein>
    <submittedName>
        <fullName evidence="2">Uncharacterized protein</fullName>
    </submittedName>
</protein>
<name>A0A6C0K9K6_9ZZZZ</name>